<evidence type="ECO:0000259" key="2">
    <source>
        <dbReference type="Pfam" id="PF06580"/>
    </source>
</evidence>
<keyword evidence="4" id="KW-1185">Reference proteome</keyword>
<keyword evidence="1" id="KW-0812">Transmembrane</keyword>
<keyword evidence="1" id="KW-0472">Membrane</keyword>
<keyword evidence="1" id="KW-1133">Transmembrane helix</keyword>
<accession>A0A1M7ZR17</accession>
<dbReference type="Pfam" id="PF06580">
    <property type="entry name" value="His_kinase"/>
    <property type="match status" value="1"/>
</dbReference>
<dbReference type="PANTHER" id="PTHR34220">
    <property type="entry name" value="SENSOR HISTIDINE KINASE YPDA"/>
    <property type="match status" value="1"/>
</dbReference>
<evidence type="ECO:0000313" key="4">
    <source>
        <dbReference type="Proteomes" id="UP000186406"/>
    </source>
</evidence>
<proteinExistence type="predicted"/>
<feature type="transmembrane region" description="Helical" evidence="1">
    <location>
        <begin position="135"/>
        <end position="157"/>
    </location>
</feature>
<dbReference type="Proteomes" id="UP000186406">
    <property type="component" value="Unassembled WGS sequence"/>
</dbReference>
<feature type="transmembrane region" description="Helical" evidence="1">
    <location>
        <begin position="99"/>
        <end position="123"/>
    </location>
</feature>
<dbReference type="STRING" id="1123029.SAMN02745172_03947"/>
<evidence type="ECO:0000256" key="1">
    <source>
        <dbReference type="SAM" id="Phobius"/>
    </source>
</evidence>
<reference evidence="3 4" key="1">
    <citation type="submission" date="2016-12" db="EMBL/GenBank/DDBJ databases">
        <authorList>
            <person name="Song W.-J."/>
            <person name="Kurnit D.M."/>
        </authorList>
    </citation>
    <scope>NUCLEOTIDE SEQUENCE [LARGE SCALE GENOMIC DNA]</scope>
    <source>
        <strain evidence="3 4">DSM 19599</strain>
    </source>
</reference>
<name>A0A1M7ZR17_9HYPH</name>
<dbReference type="GO" id="GO:0000155">
    <property type="term" value="F:phosphorelay sensor kinase activity"/>
    <property type="evidence" value="ECO:0007669"/>
    <property type="project" value="InterPro"/>
</dbReference>
<feature type="transmembrane region" description="Helical" evidence="1">
    <location>
        <begin position="32"/>
        <end position="50"/>
    </location>
</feature>
<dbReference type="RefSeq" id="WP_073631913.1">
    <property type="nucleotide sequence ID" value="NZ_FRXO01000012.1"/>
</dbReference>
<dbReference type="InterPro" id="IPR050640">
    <property type="entry name" value="Bact_2-comp_sensor_kinase"/>
</dbReference>
<sequence length="375" mass="41685">MAADARAGTVEHKTPLGAVRAAIVERWYRITLFWRTQIVVWSLFAVADIATRQTIYKHITAALALTLLMTPVMMLLTAGLRWAYMRLGLDGRISFRTNVYMLGLSLIAALVAVVVSDALRWYFDWPIPNWDRAEAWTVLLAFHYAVLLGWSLGYVWFKAEVGMRINRQRAAQAKADALRAELAKLRLQLDPHFLFNALNGIATEIPDHPKNALYMVRELSDYLRYSLDTIDETVVATGTEAMALVAYLNVQRARFGEKLVAHLAVDPAADARPIASFLLQPLVENAIKHGSRRNVLTIDIRVETSGDDLRVAVRNSGTLVPHANGGGRHSGGFGLVNFRRRLALHYPGRHSFTLSERDGMVVAELVLSGVPCSGS</sequence>
<gene>
    <name evidence="3" type="ORF">SAMN02745172_03947</name>
</gene>
<keyword evidence="3" id="KW-0808">Transferase</keyword>
<dbReference type="GO" id="GO:0016020">
    <property type="term" value="C:membrane"/>
    <property type="evidence" value="ECO:0007669"/>
    <property type="project" value="InterPro"/>
</dbReference>
<keyword evidence="3" id="KW-0418">Kinase</keyword>
<dbReference type="PANTHER" id="PTHR34220:SF7">
    <property type="entry name" value="SENSOR HISTIDINE KINASE YPDA"/>
    <property type="match status" value="1"/>
</dbReference>
<dbReference type="InterPro" id="IPR036890">
    <property type="entry name" value="HATPase_C_sf"/>
</dbReference>
<protein>
    <submittedName>
        <fullName evidence="3">Histidine kinase</fullName>
    </submittedName>
</protein>
<evidence type="ECO:0000313" key="3">
    <source>
        <dbReference type="EMBL" id="SHO67272.1"/>
    </source>
</evidence>
<organism evidence="3 4">
    <name type="scientific">Pseudoxanthobacter soli DSM 19599</name>
    <dbReference type="NCBI Taxonomy" id="1123029"/>
    <lineage>
        <taxon>Bacteria</taxon>
        <taxon>Pseudomonadati</taxon>
        <taxon>Pseudomonadota</taxon>
        <taxon>Alphaproteobacteria</taxon>
        <taxon>Hyphomicrobiales</taxon>
        <taxon>Segnochrobactraceae</taxon>
        <taxon>Pseudoxanthobacter</taxon>
    </lineage>
</organism>
<dbReference type="SUPFAM" id="SSF55874">
    <property type="entry name" value="ATPase domain of HSP90 chaperone/DNA topoisomerase II/histidine kinase"/>
    <property type="match status" value="1"/>
</dbReference>
<dbReference type="OrthoDB" id="9767435at2"/>
<dbReference type="AlphaFoldDB" id="A0A1M7ZR17"/>
<feature type="domain" description="Signal transduction histidine kinase internal region" evidence="2">
    <location>
        <begin position="180"/>
        <end position="259"/>
    </location>
</feature>
<dbReference type="Gene3D" id="3.30.565.10">
    <property type="entry name" value="Histidine kinase-like ATPase, C-terminal domain"/>
    <property type="match status" value="1"/>
</dbReference>
<dbReference type="InterPro" id="IPR010559">
    <property type="entry name" value="Sig_transdc_His_kin_internal"/>
</dbReference>
<feature type="transmembrane region" description="Helical" evidence="1">
    <location>
        <begin position="56"/>
        <end position="78"/>
    </location>
</feature>
<dbReference type="EMBL" id="FRXO01000012">
    <property type="protein sequence ID" value="SHO67272.1"/>
    <property type="molecule type" value="Genomic_DNA"/>
</dbReference>